<sequence length="256" mass="29289">MASHRRLIIVVDGIAGLSPYWPKILPEYLEKIIRCFYDKSRDEGDNNVTCELGLVMYNANSQLGMSSISLFFFSFDLQSINWTRDVDTFLGTLSCLAFNGNDLSQYAMAEGLAEALMMYTRPFNGTCTTQDYYDGEKHCILVAAGDPVPLKMSVTVPMIQDGKCQNFEADFLEVTQMFSQGNNITEMEHVPLYSYKIDEIFVMLSHNFKEAREAIHEKRVQNSPTLRNLQSDDISFTEFFNNDIQGYYFSSDLYIK</sequence>
<dbReference type="GO" id="GO:0016592">
    <property type="term" value="C:mediator complex"/>
    <property type="evidence" value="ECO:0007669"/>
    <property type="project" value="TreeGrafter"/>
</dbReference>
<comment type="caution">
    <text evidence="4">The sequence shown here is derived from an EMBL/GenBank/DDBJ whole genome shotgun (WGS) entry which is preliminary data.</text>
</comment>
<dbReference type="InterPro" id="IPR021419">
    <property type="entry name" value="Mediator_Med25_VWA"/>
</dbReference>
<name>A0A6A4PSS8_LUPAL</name>
<evidence type="ECO:0000313" key="5">
    <source>
        <dbReference type="Proteomes" id="UP000447434"/>
    </source>
</evidence>
<dbReference type="PANTHER" id="PTHR12433:SF12">
    <property type="entry name" value="MEDIATOR OF RNA POLYMERASE II TRANSCRIPTION SUBUNIT 25"/>
    <property type="match status" value="1"/>
</dbReference>
<keyword evidence="5" id="KW-1185">Reference proteome</keyword>
<dbReference type="Proteomes" id="UP000447434">
    <property type="component" value="Chromosome 11"/>
</dbReference>
<organism evidence="4 5">
    <name type="scientific">Lupinus albus</name>
    <name type="common">White lupine</name>
    <name type="synonym">Lupinus termis</name>
    <dbReference type="NCBI Taxonomy" id="3870"/>
    <lineage>
        <taxon>Eukaryota</taxon>
        <taxon>Viridiplantae</taxon>
        <taxon>Streptophyta</taxon>
        <taxon>Embryophyta</taxon>
        <taxon>Tracheophyta</taxon>
        <taxon>Spermatophyta</taxon>
        <taxon>Magnoliopsida</taxon>
        <taxon>eudicotyledons</taxon>
        <taxon>Gunneridae</taxon>
        <taxon>Pentapetalae</taxon>
        <taxon>rosids</taxon>
        <taxon>fabids</taxon>
        <taxon>Fabales</taxon>
        <taxon>Fabaceae</taxon>
        <taxon>Papilionoideae</taxon>
        <taxon>50 kb inversion clade</taxon>
        <taxon>genistoids sensu lato</taxon>
        <taxon>core genistoids</taxon>
        <taxon>Genisteae</taxon>
        <taxon>Lupinus</taxon>
    </lineage>
</organism>
<protein>
    <recommendedName>
        <fullName evidence="2">Mediator of RNA polymerase II transcription subunit 25</fullName>
    </recommendedName>
</protein>
<dbReference type="GO" id="GO:0045944">
    <property type="term" value="P:positive regulation of transcription by RNA polymerase II"/>
    <property type="evidence" value="ECO:0007669"/>
    <property type="project" value="TreeGrafter"/>
</dbReference>
<dbReference type="AlphaFoldDB" id="A0A6A4PSS8"/>
<evidence type="ECO:0000259" key="3">
    <source>
        <dbReference type="Pfam" id="PF11265"/>
    </source>
</evidence>
<accession>A0A6A4PSS8</accession>
<reference evidence="5" key="1">
    <citation type="journal article" date="2020" name="Nat. Commun.">
        <title>Genome sequence of the cluster root forming white lupin.</title>
        <authorList>
            <person name="Hufnagel B."/>
            <person name="Marques A."/>
            <person name="Soriano A."/>
            <person name="Marques L."/>
            <person name="Divol F."/>
            <person name="Doumas P."/>
            <person name="Sallet E."/>
            <person name="Mancinotti D."/>
            <person name="Carrere S."/>
            <person name="Marande W."/>
            <person name="Arribat S."/>
            <person name="Keller J."/>
            <person name="Huneau C."/>
            <person name="Blein T."/>
            <person name="Aime D."/>
            <person name="Laguerre M."/>
            <person name="Taylor J."/>
            <person name="Schubert V."/>
            <person name="Nelson M."/>
            <person name="Geu-Flores F."/>
            <person name="Crespi M."/>
            <person name="Gallardo-Guerrero K."/>
            <person name="Delaux P.-M."/>
            <person name="Salse J."/>
            <person name="Berges H."/>
            <person name="Guyot R."/>
            <person name="Gouzy J."/>
            <person name="Peret B."/>
        </authorList>
    </citation>
    <scope>NUCLEOTIDE SEQUENCE [LARGE SCALE GENOMIC DNA]</scope>
    <source>
        <strain evidence="5">cv. Amiga</strain>
    </source>
</reference>
<dbReference type="PANTHER" id="PTHR12433">
    <property type="entry name" value="MEDIATOR OF RNA POLYMERASE II TRANSCRIPTION SUBUNIT 25"/>
    <property type="match status" value="1"/>
</dbReference>
<dbReference type="EMBL" id="WOCE01000011">
    <property type="protein sequence ID" value="KAE9604721.1"/>
    <property type="molecule type" value="Genomic_DNA"/>
</dbReference>
<dbReference type="Pfam" id="PF11265">
    <property type="entry name" value="Med25_VWA"/>
    <property type="match status" value="1"/>
</dbReference>
<comment type="similarity">
    <text evidence="1">Belongs to the Mediator complex subunit 25 family.</text>
</comment>
<dbReference type="OrthoDB" id="1742807at2759"/>
<gene>
    <name evidence="4" type="ORF">Lalb_Chr11g0074771</name>
</gene>
<evidence type="ECO:0000256" key="2">
    <source>
        <dbReference type="ARBA" id="ARBA00019694"/>
    </source>
</evidence>
<dbReference type="GO" id="GO:0005667">
    <property type="term" value="C:transcription regulator complex"/>
    <property type="evidence" value="ECO:0007669"/>
    <property type="project" value="TreeGrafter"/>
</dbReference>
<evidence type="ECO:0000256" key="1">
    <source>
        <dbReference type="ARBA" id="ARBA00009102"/>
    </source>
</evidence>
<feature type="domain" description="Mediator of RNA polymerase II transcription subunit 25 von Willebrand factor type A" evidence="3">
    <location>
        <begin position="5"/>
        <end position="152"/>
    </location>
</feature>
<evidence type="ECO:0000313" key="4">
    <source>
        <dbReference type="EMBL" id="KAE9604721.1"/>
    </source>
</evidence>
<proteinExistence type="inferred from homology"/>